<feature type="compositionally biased region" description="Polar residues" evidence="1">
    <location>
        <begin position="81"/>
        <end position="92"/>
    </location>
</feature>
<feature type="compositionally biased region" description="Basic and acidic residues" evidence="1">
    <location>
        <begin position="114"/>
        <end position="146"/>
    </location>
</feature>
<dbReference type="AlphaFoldDB" id="A0A8J5JAZ2"/>
<feature type="compositionally biased region" description="Basic and acidic residues" evidence="1">
    <location>
        <begin position="165"/>
        <end position="190"/>
    </location>
</feature>
<organism evidence="2 3">
    <name type="scientific">Homarus americanus</name>
    <name type="common">American lobster</name>
    <dbReference type="NCBI Taxonomy" id="6706"/>
    <lineage>
        <taxon>Eukaryota</taxon>
        <taxon>Metazoa</taxon>
        <taxon>Ecdysozoa</taxon>
        <taxon>Arthropoda</taxon>
        <taxon>Crustacea</taxon>
        <taxon>Multicrustacea</taxon>
        <taxon>Malacostraca</taxon>
        <taxon>Eumalacostraca</taxon>
        <taxon>Eucarida</taxon>
        <taxon>Decapoda</taxon>
        <taxon>Pleocyemata</taxon>
        <taxon>Astacidea</taxon>
        <taxon>Nephropoidea</taxon>
        <taxon>Nephropidae</taxon>
        <taxon>Homarus</taxon>
    </lineage>
</organism>
<evidence type="ECO:0000313" key="3">
    <source>
        <dbReference type="Proteomes" id="UP000747542"/>
    </source>
</evidence>
<proteinExistence type="predicted"/>
<feature type="compositionally biased region" description="Basic residues" evidence="1">
    <location>
        <begin position="341"/>
        <end position="354"/>
    </location>
</feature>
<feature type="compositionally biased region" description="Low complexity" evidence="1">
    <location>
        <begin position="36"/>
        <end position="80"/>
    </location>
</feature>
<sequence length="416" mass="46164">GNESLNPKERESLGEEKRSNDGPSHNTSPDTHNIQVSTNTPVSNTPVSNNSVSNTPVSNTPVSNNSVSNTPVSNISVSNTPISLTPVSSQHRSTPEVPVLLTRRSRLVNGYTKTSKDKRQTRNRGNRENEERIEENIRRERDRKSTDSGLGRTSSEGVNSPFSEEPTRMKGWERSSAESEGWKDTTEGHRRREKGNKGVKAVGGTKAAKKDEMTRLEKELEQEMRYRNDLKILVRGMMKEYHHLKELIRAYTGDLTIVNRSLEHLWRQQSVSYDSHFAGGASPVTSPGGVKWSSGQAGIRPSQRILDPRKGPIRKTVGVRSLPRLDQEALDYYDTGSLFRKARSRSRGRPRGRAKSLDAKKEISAPNVVPPLSPVSRTKSEEVQSQRSSSGVFDESCEASNDASTTASAELNSDKM</sequence>
<name>A0A8J5JAZ2_HOMAM</name>
<feature type="region of interest" description="Disordered" evidence="1">
    <location>
        <begin position="284"/>
        <end position="312"/>
    </location>
</feature>
<reference evidence="2" key="1">
    <citation type="journal article" date="2021" name="Sci. Adv.">
        <title>The American lobster genome reveals insights on longevity, neural, and immune adaptations.</title>
        <authorList>
            <person name="Polinski J.M."/>
            <person name="Zimin A.V."/>
            <person name="Clark K.F."/>
            <person name="Kohn A.B."/>
            <person name="Sadowski N."/>
            <person name="Timp W."/>
            <person name="Ptitsyn A."/>
            <person name="Khanna P."/>
            <person name="Romanova D.Y."/>
            <person name="Williams P."/>
            <person name="Greenwood S.J."/>
            <person name="Moroz L.L."/>
            <person name="Walt D.R."/>
            <person name="Bodnar A.G."/>
        </authorList>
    </citation>
    <scope>NUCLEOTIDE SEQUENCE</scope>
    <source>
        <strain evidence="2">GMGI-L3</strain>
    </source>
</reference>
<feature type="compositionally biased region" description="Polar residues" evidence="1">
    <location>
        <begin position="147"/>
        <end position="162"/>
    </location>
</feature>
<gene>
    <name evidence="2" type="ORF">Hamer_G022334</name>
</gene>
<feature type="non-terminal residue" evidence="2">
    <location>
        <position position="416"/>
    </location>
</feature>
<accession>A0A8J5JAZ2</accession>
<dbReference type="Proteomes" id="UP000747542">
    <property type="component" value="Unassembled WGS sequence"/>
</dbReference>
<evidence type="ECO:0000313" key="2">
    <source>
        <dbReference type="EMBL" id="KAG7153978.1"/>
    </source>
</evidence>
<dbReference type="EMBL" id="JAHLQT010045864">
    <property type="protein sequence ID" value="KAG7153978.1"/>
    <property type="molecule type" value="Genomic_DNA"/>
</dbReference>
<feature type="region of interest" description="Disordered" evidence="1">
    <location>
        <begin position="1"/>
        <end position="212"/>
    </location>
</feature>
<protein>
    <submittedName>
        <fullName evidence="2">Uncharacterized protein</fullName>
    </submittedName>
</protein>
<feature type="region of interest" description="Disordered" evidence="1">
    <location>
        <begin position="341"/>
        <end position="416"/>
    </location>
</feature>
<feature type="compositionally biased region" description="Basic and acidic residues" evidence="1">
    <location>
        <begin position="1"/>
        <end position="20"/>
    </location>
</feature>
<comment type="caution">
    <text evidence="2">The sequence shown here is derived from an EMBL/GenBank/DDBJ whole genome shotgun (WGS) entry which is preliminary data.</text>
</comment>
<evidence type="ECO:0000256" key="1">
    <source>
        <dbReference type="SAM" id="MobiDB-lite"/>
    </source>
</evidence>
<feature type="compositionally biased region" description="Polar residues" evidence="1">
    <location>
        <begin position="21"/>
        <end position="35"/>
    </location>
</feature>
<keyword evidence="3" id="KW-1185">Reference proteome</keyword>
<feature type="compositionally biased region" description="Polar residues" evidence="1">
    <location>
        <begin position="398"/>
        <end position="416"/>
    </location>
</feature>